<organism evidence="1 2">
    <name type="scientific">Synechococcus phage S-H9-2</name>
    <dbReference type="NCBI Taxonomy" id="2783669"/>
    <lineage>
        <taxon>Viruses</taxon>
        <taxon>Duplodnaviria</taxon>
        <taxon>Heunggongvirae</taxon>
        <taxon>Uroviricota</taxon>
        <taxon>Caudoviricetes</taxon>
        <taxon>Pantevenvirales</taxon>
        <taxon>Kyanoviridae</taxon>
        <taxon>Yushanluvirus</taxon>
        <taxon>Yushanluvirus satich</taxon>
    </lineage>
</organism>
<sequence length="82" mass="8579">MLFDHESIVRGEGRSLGDWWTVSGLPQGTTATLLNLLRGQAATLPKELGLTPVPRGCIVLTEGSEVGANALVVVHETIIGTG</sequence>
<dbReference type="KEGG" id="vg:77945434"/>
<evidence type="ECO:0000313" key="1">
    <source>
        <dbReference type="EMBL" id="QPB08279.1"/>
    </source>
</evidence>
<evidence type="ECO:0000313" key="2">
    <source>
        <dbReference type="Proteomes" id="UP000662754"/>
    </source>
</evidence>
<proteinExistence type="predicted"/>
<dbReference type="Proteomes" id="UP000662754">
    <property type="component" value="Segment"/>
</dbReference>
<dbReference type="RefSeq" id="YP_010669264.1">
    <property type="nucleotide sequence ID" value="NC_070960.1"/>
</dbReference>
<dbReference type="EMBL" id="MW147367">
    <property type="protein sequence ID" value="QPB08279.1"/>
    <property type="molecule type" value="Genomic_DNA"/>
</dbReference>
<accession>A0A873WAT1</accession>
<name>A0A873WAT1_9CAUD</name>
<keyword evidence="2" id="KW-1185">Reference proteome</keyword>
<dbReference type="GeneID" id="77945434"/>
<reference evidence="1" key="1">
    <citation type="submission" date="2020-10" db="EMBL/GenBank/DDBJ databases">
        <title>The Isolation and Genome Sequence of a Novel Cyanophage S-H9-2 from the Yellow Sea, China.</title>
        <authorList>
            <person name="Jiang T."/>
            <person name="Luo L."/>
        </authorList>
    </citation>
    <scope>NUCLEOTIDE SEQUENCE</scope>
</reference>
<protein>
    <submittedName>
        <fullName evidence="1">Uncharacterized protein</fullName>
    </submittedName>
</protein>